<dbReference type="Pfam" id="PF00173">
    <property type="entry name" value="Cyt-b5"/>
    <property type="match status" value="1"/>
</dbReference>
<accession>A0A9N9NCP6</accession>
<evidence type="ECO:0000256" key="3">
    <source>
        <dbReference type="ARBA" id="ARBA00023004"/>
    </source>
</evidence>
<dbReference type="PANTHER" id="PTHR19359">
    <property type="entry name" value="CYTOCHROME B5"/>
    <property type="match status" value="1"/>
</dbReference>
<dbReference type="InterPro" id="IPR036400">
    <property type="entry name" value="Cyt_B5-like_heme/steroid_sf"/>
</dbReference>
<dbReference type="OrthoDB" id="260519at2759"/>
<dbReference type="InterPro" id="IPR018506">
    <property type="entry name" value="Cyt_B5_heme-BS"/>
</dbReference>
<comment type="caution">
    <text evidence="7">The sequence shown here is derived from an EMBL/GenBank/DDBJ whole genome shotgun (WGS) entry which is preliminary data.</text>
</comment>
<dbReference type="AlphaFoldDB" id="A0A9N9NCP6"/>
<keyword evidence="8" id="KW-1185">Reference proteome</keyword>
<feature type="domain" description="Cytochrome b5 heme-binding" evidence="6">
    <location>
        <begin position="1"/>
        <end position="61"/>
    </location>
</feature>
<dbReference type="PROSITE" id="PS50255">
    <property type="entry name" value="CYTOCHROME_B5_2"/>
    <property type="match status" value="1"/>
</dbReference>
<dbReference type="Gene3D" id="3.10.120.10">
    <property type="entry name" value="Cytochrome b5-like heme/steroid binding domain"/>
    <property type="match status" value="1"/>
</dbReference>
<dbReference type="SMART" id="SM01117">
    <property type="entry name" value="Cyt-b5"/>
    <property type="match status" value="1"/>
</dbReference>
<dbReference type="GO" id="GO:0020037">
    <property type="term" value="F:heme binding"/>
    <property type="evidence" value="ECO:0007669"/>
    <property type="project" value="UniProtKB-UniRule"/>
</dbReference>
<dbReference type="SUPFAM" id="SSF55856">
    <property type="entry name" value="Cytochrome b5-like heme/steroid binding domain"/>
    <property type="match status" value="1"/>
</dbReference>
<proteinExistence type="inferred from homology"/>
<dbReference type="InterPro" id="IPR050668">
    <property type="entry name" value="Cytochrome_b5"/>
</dbReference>
<dbReference type="PROSITE" id="PS00191">
    <property type="entry name" value="CYTOCHROME_B5_1"/>
    <property type="match status" value="1"/>
</dbReference>
<keyword evidence="1 5" id="KW-0349">Heme</keyword>
<dbReference type="Proteomes" id="UP000789396">
    <property type="component" value="Unassembled WGS sequence"/>
</dbReference>
<evidence type="ECO:0000313" key="7">
    <source>
        <dbReference type="EMBL" id="CAG8725334.1"/>
    </source>
</evidence>
<dbReference type="InterPro" id="IPR001199">
    <property type="entry name" value="Cyt_B5-like_heme/steroid-bd"/>
</dbReference>
<keyword evidence="3 5" id="KW-0408">Iron</keyword>
<evidence type="ECO:0000256" key="5">
    <source>
        <dbReference type="RuleBase" id="RU362121"/>
    </source>
</evidence>
<comment type="similarity">
    <text evidence="4 5">Belongs to the cytochrome b5 family.</text>
</comment>
<evidence type="ECO:0000259" key="6">
    <source>
        <dbReference type="PROSITE" id="PS50255"/>
    </source>
</evidence>
<dbReference type="PRINTS" id="PR00363">
    <property type="entry name" value="CYTOCHROMEB5"/>
</dbReference>
<evidence type="ECO:0000256" key="1">
    <source>
        <dbReference type="ARBA" id="ARBA00022617"/>
    </source>
</evidence>
<protein>
    <submittedName>
        <fullName evidence="7">4437_t:CDS:1</fullName>
    </submittedName>
</protein>
<feature type="non-terminal residue" evidence="7">
    <location>
        <position position="1"/>
    </location>
</feature>
<evidence type="ECO:0000256" key="4">
    <source>
        <dbReference type="ARBA" id="ARBA00038168"/>
    </source>
</evidence>
<dbReference type="GO" id="GO:0046872">
    <property type="term" value="F:metal ion binding"/>
    <property type="evidence" value="ECO:0007669"/>
    <property type="project" value="UniProtKB-UniRule"/>
</dbReference>
<reference evidence="7" key="1">
    <citation type="submission" date="2021-06" db="EMBL/GenBank/DDBJ databases">
        <authorList>
            <person name="Kallberg Y."/>
            <person name="Tangrot J."/>
            <person name="Rosling A."/>
        </authorList>
    </citation>
    <scope>NUCLEOTIDE SEQUENCE</scope>
    <source>
        <strain evidence="7">IN212</strain>
    </source>
</reference>
<keyword evidence="2 5" id="KW-0479">Metal-binding</keyword>
<dbReference type="GO" id="GO:0016020">
    <property type="term" value="C:membrane"/>
    <property type="evidence" value="ECO:0007669"/>
    <property type="project" value="TreeGrafter"/>
</dbReference>
<name>A0A9N9NCP6_9GLOM</name>
<sequence length="72" mass="7700">WICIEGIIHDVSEFIEEHPGGRSIIAASIGKDMTTSFNGGVYDHSNAARNLMASLRVGIIAGGGEVESRKTR</sequence>
<organism evidence="7 8">
    <name type="scientific">Racocetra fulgida</name>
    <dbReference type="NCBI Taxonomy" id="60492"/>
    <lineage>
        <taxon>Eukaryota</taxon>
        <taxon>Fungi</taxon>
        <taxon>Fungi incertae sedis</taxon>
        <taxon>Mucoromycota</taxon>
        <taxon>Glomeromycotina</taxon>
        <taxon>Glomeromycetes</taxon>
        <taxon>Diversisporales</taxon>
        <taxon>Gigasporaceae</taxon>
        <taxon>Racocetra</taxon>
    </lineage>
</organism>
<evidence type="ECO:0000313" key="8">
    <source>
        <dbReference type="Proteomes" id="UP000789396"/>
    </source>
</evidence>
<gene>
    <name evidence="7" type="ORF">RFULGI_LOCUS11746</name>
</gene>
<dbReference type="EMBL" id="CAJVPZ010026334">
    <property type="protein sequence ID" value="CAG8725334.1"/>
    <property type="molecule type" value="Genomic_DNA"/>
</dbReference>
<evidence type="ECO:0000256" key="2">
    <source>
        <dbReference type="ARBA" id="ARBA00022723"/>
    </source>
</evidence>